<accession>M0MJX9</accession>
<sequence>MGRYGDLNHERLTKYGFALGVALFVLGAAGSAFGPAVAGPLPGWERTLLFDSEVAGILVAFVSVFGFGIVLPLTE</sequence>
<evidence type="ECO:0000256" key="1">
    <source>
        <dbReference type="SAM" id="Phobius"/>
    </source>
</evidence>
<protein>
    <recommendedName>
        <fullName evidence="4">Major facilitator superfamily (MFS) profile domain-containing protein</fullName>
    </recommendedName>
</protein>
<dbReference type="PATRIC" id="fig|1227455.4.peg.2082"/>
<reference evidence="2 3" key="1">
    <citation type="journal article" date="2014" name="PLoS Genet.">
        <title>Phylogenetically driven sequencing of extremely halophilic archaea reveals strategies for static and dynamic osmo-response.</title>
        <authorList>
            <person name="Becker E.A."/>
            <person name="Seitzer P.M."/>
            <person name="Tritt A."/>
            <person name="Larsen D."/>
            <person name="Krusor M."/>
            <person name="Yao A.I."/>
            <person name="Wu D."/>
            <person name="Madern D."/>
            <person name="Eisen J.A."/>
            <person name="Darling A.E."/>
            <person name="Facciotti M.T."/>
        </authorList>
    </citation>
    <scope>NUCLEOTIDE SEQUENCE [LARGE SCALE GENOMIC DNA]</scope>
    <source>
        <strain evidence="2 3">DSM 5350</strain>
    </source>
</reference>
<feature type="transmembrane region" description="Helical" evidence="1">
    <location>
        <begin position="54"/>
        <end position="73"/>
    </location>
</feature>
<evidence type="ECO:0008006" key="4">
    <source>
        <dbReference type="Google" id="ProtNLM"/>
    </source>
</evidence>
<comment type="caution">
    <text evidence="2">The sequence shown here is derived from an EMBL/GenBank/DDBJ whole genome shotgun (WGS) entry which is preliminary data.</text>
</comment>
<evidence type="ECO:0000313" key="3">
    <source>
        <dbReference type="Proteomes" id="UP000011669"/>
    </source>
</evidence>
<feature type="transmembrane region" description="Helical" evidence="1">
    <location>
        <begin position="12"/>
        <end position="34"/>
    </location>
</feature>
<dbReference type="InParanoid" id="M0MJX9"/>
<proteinExistence type="predicted"/>
<organism evidence="2 3">
    <name type="scientific">Halococcus saccharolyticus DSM 5350</name>
    <dbReference type="NCBI Taxonomy" id="1227455"/>
    <lineage>
        <taxon>Archaea</taxon>
        <taxon>Methanobacteriati</taxon>
        <taxon>Methanobacteriota</taxon>
        <taxon>Stenosarchaea group</taxon>
        <taxon>Halobacteria</taxon>
        <taxon>Halobacteriales</taxon>
        <taxon>Halococcaceae</taxon>
        <taxon>Halococcus</taxon>
    </lineage>
</organism>
<keyword evidence="1" id="KW-0812">Transmembrane</keyword>
<keyword evidence="1" id="KW-1133">Transmembrane helix</keyword>
<dbReference type="RefSeq" id="WP_006077886.1">
    <property type="nucleotide sequence ID" value="NZ_AOMD01000021.1"/>
</dbReference>
<dbReference type="Proteomes" id="UP000011669">
    <property type="component" value="Unassembled WGS sequence"/>
</dbReference>
<dbReference type="AlphaFoldDB" id="M0MJX9"/>
<dbReference type="InterPro" id="IPR057182">
    <property type="entry name" value="DUF7860"/>
</dbReference>
<dbReference type="OrthoDB" id="201415at2157"/>
<evidence type="ECO:0000313" key="2">
    <source>
        <dbReference type="EMBL" id="EMA45014.1"/>
    </source>
</evidence>
<name>M0MJX9_9EURY</name>
<dbReference type="Pfam" id="PF25259">
    <property type="entry name" value="DUF7860"/>
    <property type="match status" value="1"/>
</dbReference>
<keyword evidence="3" id="KW-1185">Reference proteome</keyword>
<dbReference type="EMBL" id="AOMD01000021">
    <property type="protein sequence ID" value="EMA45014.1"/>
    <property type="molecule type" value="Genomic_DNA"/>
</dbReference>
<keyword evidence="1" id="KW-0472">Membrane</keyword>
<gene>
    <name evidence="2" type="ORF">C449_10164</name>
</gene>